<evidence type="ECO:0000256" key="1">
    <source>
        <dbReference type="SAM" id="SignalP"/>
    </source>
</evidence>
<protein>
    <submittedName>
        <fullName evidence="2">Uncharacterized protein</fullName>
    </submittedName>
</protein>
<feature type="chain" id="PRO_5026648138" evidence="1">
    <location>
        <begin position="22"/>
        <end position="355"/>
    </location>
</feature>
<dbReference type="Proteomes" id="UP000507470">
    <property type="component" value="Unassembled WGS sequence"/>
</dbReference>
<sequence length="355" mass="39564">MKISEIFLSGICLCVVTESQAYLLTDTIQDPSNSPVHTHDIQNNVDMPLGNVKVIPVKTGDLMDSSIDQNPSMIIGDGVSTGVGTIDNIGFSDENEVSGNEDDIYNSMVIDRTGMTDDDADDTTFDASDNIGMGMNCSQNGIQYEEGIGIHDDDIPCKMYICEFGAMKPFYSMCYMDGKCYDAGQTWISDCVQYTCVLTSRGFMSQISGKLCKLERRKGGTKCLKDGETGRTAPCVKRQCKVTKMNDNFITELTLHPKFGGCIRFGKCYGNGQSITTRRCVTRTCHVNELFQKAWFEETERGCKFEGKCLKEGETAIRRCMEFTCTRKLVRNNRIRMVMKKTNKNVCGGKKPANY</sequence>
<keyword evidence="1" id="KW-0732">Signal</keyword>
<dbReference type="AlphaFoldDB" id="A0A6J8AV95"/>
<keyword evidence="3" id="KW-1185">Reference proteome</keyword>
<name>A0A6J8AV95_MYTCO</name>
<feature type="signal peptide" evidence="1">
    <location>
        <begin position="1"/>
        <end position="21"/>
    </location>
</feature>
<organism evidence="2 3">
    <name type="scientific">Mytilus coruscus</name>
    <name type="common">Sea mussel</name>
    <dbReference type="NCBI Taxonomy" id="42192"/>
    <lineage>
        <taxon>Eukaryota</taxon>
        <taxon>Metazoa</taxon>
        <taxon>Spiralia</taxon>
        <taxon>Lophotrochozoa</taxon>
        <taxon>Mollusca</taxon>
        <taxon>Bivalvia</taxon>
        <taxon>Autobranchia</taxon>
        <taxon>Pteriomorphia</taxon>
        <taxon>Mytilida</taxon>
        <taxon>Mytiloidea</taxon>
        <taxon>Mytilidae</taxon>
        <taxon>Mytilinae</taxon>
        <taxon>Mytilus</taxon>
    </lineage>
</organism>
<gene>
    <name evidence="2" type="ORF">MCOR_11877</name>
</gene>
<dbReference type="OrthoDB" id="6059651at2759"/>
<evidence type="ECO:0000313" key="3">
    <source>
        <dbReference type="Proteomes" id="UP000507470"/>
    </source>
</evidence>
<accession>A0A6J8AV95</accession>
<evidence type="ECO:0000313" key="2">
    <source>
        <dbReference type="EMBL" id="CAC5374516.1"/>
    </source>
</evidence>
<proteinExistence type="predicted"/>
<reference evidence="2 3" key="1">
    <citation type="submission" date="2020-06" db="EMBL/GenBank/DDBJ databases">
        <authorList>
            <person name="Li R."/>
            <person name="Bekaert M."/>
        </authorList>
    </citation>
    <scope>NUCLEOTIDE SEQUENCE [LARGE SCALE GENOMIC DNA]</scope>
    <source>
        <strain evidence="3">wild</strain>
    </source>
</reference>
<dbReference type="EMBL" id="CACVKT020002011">
    <property type="protein sequence ID" value="CAC5374516.1"/>
    <property type="molecule type" value="Genomic_DNA"/>
</dbReference>